<dbReference type="AlphaFoldDB" id="A0A7S2T6E3"/>
<keyword evidence="1" id="KW-0175">Coiled coil</keyword>
<evidence type="ECO:0000313" key="3">
    <source>
        <dbReference type="EMBL" id="CAD9720266.1"/>
    </source>
</evidence>
<feature type="coiled-coil region" evidence="1">
    <location>
        <begin position="423"/>
        <end position="481"/>
    </location>
</feature>
<proteinExistence type="predicted"/>
<sequence length="494" mass="54079">MARRGVLNRLSGSEVNARQRTADAPSILKPFAQEGRGRKSSSSTTTTTTTRKSSRRKAYNPTMAHQPLGKGNWLRGDHHLGASTAYEAWRGGPARRGSGGDDDGGRGVGDACLECEEVEGYCVDGGAIEEGRTYNPEEVDNLVSLITEEEEELTVSSSDDAASNGAEEDLARDSAPLSSSRQYRRNPLNDAGEGTDGAVIGDEDALQQQATANKQVESVFGDCGSFELELSASSHMVVVDRVVQLELEKEKAARRLKDWASCAGELRTLFESKSKECEVKDKLISDLTSRLTTEVEKKNDEIASLRKALCQQKEESDKVAKGLKEDVVLKEELLKDSKEHCRQLRSALMDAELELDRQQKALTPGGVGGAEGQSTSGSDPALLEGSNAGPNHEETKQRLDALSKKDERIMKQEFELQRSRVVVYQQRQQIQSLTAELSRLHNQSVTLPGSGQQEEEKGRLMKELAHQIEEGSREIKIIQNQLLSTGATDFSSED</sequence>
<dbReference type="EMBL" id="HBHL01013886">
    <property type="protein sequence ID" value="CAD9720266.1"/>
    <property type="molecule type" value="Transcribed_RNA"/>
</dbReference>
<reference evidence="3" key="1">
    <citation type="submission" date="2021-01" db="EMBL/GenBank/DDBJ databases">
        <authorList>
            <person name="Corre E."/>
            <person name="Pelletier E."/>
            <person name="Niang G."/>
            <person name="Scheremetjew M."/>
            <person name="Finn R."/>
            <person name="Kale V."/>
            <person name="Holt S."/>
            <person name="Cochrane G."/>
            <person name="Meng A."/>
            <person name="Brown T."/>
            <person name="Cohen L."/>
        </authorList>
    </citation>
    <scope>NUCLEOTIDE SEQUENCE</scope>
    <source>
        <strain evidence="3">CCMP1205</strain>
    </source>
</reference>
<feature type="region of interest" description="Disordered" evidence="2">
    <location>
        <begin position="362"/>
        <end position="404"/>
    </location>
</feature>
<feature type="region of interest" description="Disordered" evidence="2">
    <location>
        <begin position="149"/>
        <end position="198"/>
    </location>
</feature>
<protein>
    <submittedName>
        <fullName evidence="3">Uncharacterized protein</fullName>
    </submittedName>
</protein>
<feature type="region of interest" description="Disordered" evidence="2">
    <location>
        <begin position="1"/>
        <end position="76"/>
    </location>
</feature>
<gene>
    <name evidence="3" type="ORF">CPRI1469_LOCUS9132</name>
    <name evidence="4" type="ORF">CPRI1469_LOCUS9133</name>
</gene>
<organism evidence="3">
    <name type="scientific">Chloropicon primus</name>
    <dbReference type="NCBI Taxonomy" id="1764295"/>
    <lineage>
        <taxon>Eukaryota</taxon>
        <taxon>Viridiplantae</taxon>
        <taxon>Chlorophyta</taxon>
        <taxon>Chloropicophyceae</taxon>
        <taxon>Chloropicales</taxon>
        <taxon>Chloropicaceae</taxon>
        <taxon>Chloropicon</taxon>
    </lineage>
</organism>
<evidence type="ECO:0000256" key="2">
    <source>
        <dbReference type="SAM" id="MobiDB-lite"/>
    </source>
</evidence>
<feature type="compositionally biased region" description="Basic and acidic residues" evidence="2">
    <location>
        <begin position="391"/>
        <end position="404"/>
    </location>
</feature>
<feature type="coiled-coil region" evidence="1">
    <location>
        <begin position="334"/>
        <end position="361"/>
    </location>
</feature>
<feature type="compositionally biased region" description="Low complexity" evidence="2">
    <location>
        <begin position="40"/>
        <end position="51"/>
    </location>
</feature>
<evidence type="ECO:0000256" key="1">
    <source>
        <dbReference type="SAM" id="Coils"/>
    </source>
</evidence>
<feature type="compositionally biased region" description="Polar residues" evidence="2">
    <location>
        <begin position="10"/>
        <end position="19"/>
    </location>
</feature>
<name>A0A7S2T6E3_9CHLO</name>
<accession>A0A7S2T6E3</accession>
<evidence type="ECO:0000313" key="4">
    <source>
        <dbReference type="EMBL" id="CAD9720267.1"/>
    </source>
</evidence>
<dbReference type="EMBL" id="HBHL01013887">
    <property type="protein sequence ID" value="CAD9720267.1"/>
    <property type="molecule type" value="Transcribed_RNA"/>
</dbReference>